<name>A0A5B0Q3D4_PUCGR</name>
<gene>
    <name evidence="1" type="ORF">PGT21_019976</name>
</gene>
<reference evidence="1 2" key="1">
    <citation type="submission" date="2019-05" db="EMBL/GenBank/DDBJ databases">
        <title>Emergence of the Ug99 lineage of the wheat stem rust pathogen through somatic hybridization.</title>
        <authorList>
            <person name="Li F."/>
            <person name="Upadhyaya N.M."/>
            <person name="Sperschneider J."/>
            <person name="Matny O."/>
            <person name="Nguyen-Phuc H."/>
            <person name="Mago R."/>
            <person name="Raley C."/>
            <person name="Miller M.E."/>
            <person name="Silverstein K.A.T."/>
            <person name="Henningsen E."/>
            <person name="Hirsch C.D."/>
            <person name="Visser B."/>
            <person name="Pretorius Z.A."/>
            <person name="Steffenson B.J."/>
            <person name="Schwessinger B."/>
            <person name="Dodds P.N."/>
            <person name="Figueroa M."/>
        </authorList>
    </citation>
    <scope>NUCLEOTIDE SEQUENCE [LARGE SCALE GENOMIC DNA]</scope>
    <source>
        <strain evidence="1">21-0</strain>
    </source>
</reference>
<dbReference type="Proteomes" id="UP000324748">
    <property type="component" value="Unassembled WGS sequence"/>
</dbReference>
<organism evidence="1 2">
    <name type="scientific">Puccinia graminis f. sp. tritici</name>
    <dbReference type="NCBI Taxonomy" id="56615"/>
    <lineage>
        <taxon>Eukaryota</taxon>
        <taxon>Fungi</taxon>
        <taxon>Dikarya</taxon>
        <taxon>Basidiomycota</taxon>
        <taxon>Pucciniomycotina</taxon>
        <taxon>Pucciniomycetes</taxon>
        <taxon>Pucciniales</taxon>
        <taxon>Pucciniaceae</taxon>
        <taxon>Puccinia</taxon>
    </lineage>
</organism>
<comment type="caution">
    <text evidence="1">The sequence shown here is derived from an EMBL/GenBank/DDBJ whole genome shotgun (WGS) entry which is preliminary data.</text>
</comment>
<dbReference type="AlphaFoldDB" id="A0A5B0Q3D4"/>
<dbReference type="EMBL" id="VSWC01000029">
    <property type="protein sequence ID" value="KAA1107612.1"/>
    <property type="molecule type" value="Genomic_DNA"/>
</dbReference>
<evidence type="ECO:0000313" key="1">
    <source>
        <dbReference type="EMBL" id="KAA1107612.1"/>
    </source>
</evidence>
<proteinExistence type="predicted"/>
<keyword evidence="2" id="KW-1185">Reference proteome</keyword>
<protein>
    <submittedName>
        <fullName evidence="1">Uncharacterized protein</fullName>
    </submittedName>
</protein>
<accession>A0A5B0Q3D4</accession>
<evidence type="ECO:0000313" key="2">
    <source>
        <dbReference type="Proteomes" id="UP000324748"/>
    </source>
</evidence>
<sequence length="126" mass="14108">MRIYGRFSKEGFERQPDRIEASGLQYIGVTRLAFSDTVDAIGISLTRLIRGWASNYKLVKGSSSSFNPLHLLQRAYMQAYSPVGSGHRQVDYIIVRIAGFTETSKMEMPHSYPILVATGVKAFNIC</sequence>